<sequence length="100" mass="10908">MAEPPAAKVYYEGCPGCAIEQRKEEHKGIPYKEFLFVAITTLASSLPISSLFPFLYFMPSPASACLTCPSLTLFLASILTHHHTLHTCLSTPLRAPALIS</sequence>
<accession>A0A0E0MJB6</accession>
<evidence type="ECO:0000256" key="1">
    <source>
        <dbReference type="SAM" id="Phobius"/>
    </source>
</evidence>
<organism evidence="2">
    <name type="scientific">Oryza punctata</name>
    <name type="common">Red rice</name>
    <dbReference type="NCBI Taxonomy" id="4537"/>
    <lineage>
        <taxon>Eukaryota</taxon>
        <taxon>Viridiplantae</taxon>
        <taxon>Streptophyta</taxon>
        <taxon>Embryophyta</taxon>
        <taxon>Tracheophyta</taxon>
        <taxon>Spermatophyta</taxon>
        <taxon>Magnoliopsida</taxon>
        <taxon>Liliopsida</taxon>
        <taxon>Poales</taxon>
        <taxon>Poaceae</taxon>
        <taxon>BOP clade</taxon>
        <taxon>Oryzoideae</taxon>
        <taxon>Oryzeae</taxon>
        <taxon>Oryzinae</taxon>
        <taxon>Oryza</taxon>
    </lineage>
</organism>
<name>A0A0E0MJB6_ORYPU</name>
<keyword evidence="1" id="KW-0812">Transmembrane</keyword>
<dbReference type="Proteomes" id="UP000026962">
    <property type="component" value="Chromosome 12"/>
</dbReference>
<dbReference type="AlphaFoldDB" id="A0A0E0MJB6"/>
<reference evidence="2" key="2">
    <citation type="submission" date="2018-05" db="EMBL/GenBank/DDBJ databases">
        <title>OpunRS2 (Oryza punctata Reference Sequence Version 2).</title>
        <authorList>
            <person name="Zhang J."/>
            <person name="Kudrna D."/>
            <person name="Lee S."/>
            <person name="Talag J."/>
            <person name="Welchert J."/>
            <person name="Wing R.A."/>
        </authorList>
    </citation>
    <scope>NUCLEOTIDE SEQUENCE [LARGE SCALE GENOMIC DNA]</scope>
</reference>
<dbReference type="HOGENOM" id="CLU_2310685_0_0_1"/>
<dbReference type="EnsemblPlants" id="OPUNC12G01940.7">
    <property type="protein sequence ID" value="OPUNC12G01940.7"/>
    <property type="gene ID" value="OPUNC12G01940"/>
</dbReference>
<feature type="transmembrane region" description="Helical" evidence="1">
    <location>
        <begin position="34"/>
        <end position="58"/>
    </location>
</feature>
<evidence type="ECO:0000313" key="2">
    <source>
        <dbReference type="EnsemblPlants" id="OPUNC12G01940.7"/>
    </source>
</evidence>
<protein>
    <submittedName>
        <fullName evidence="2">Uncharacterized protein</fullName>
    </submittedName>
</protein>
<dbReference type="Gramene" id="OPUNC12G01940.7">
    <property type="protein sequence ID" value="OPUNC12G01940.7"/>
    <property type="gene ID" value="OPUNC12G01940"/>
</dbReference>
<keyword evidence="1" id="KW-1133">Transmembrane helix</keyword>
<keyword evidence="1" id="KW-0472">Membrane</keyword>
<evidence type="ECO:0000313" key="3">
    <source>
        <dbReference type="Proteomes" id="UP000026962"/>
    </source>
</evidence>
<proteinExistence type="predicted"/>
<keyword evidence="3" id="KW-1185">Reference proteome</keyword>
<reference evidence="2" key="1">
    <citation type="submission" date="2015-04" db="UniProtKB">
        <authorList>
            <consortium name="EnsemblPlants"/>
        </authorList>
    </citation>
    <scope>IDENTIFICATION</scope>
</reference>